<dbReference type="GO" id="GO:0033609">
    <property type="term" value="P:oxalate metabolic process"/>
    <property type="evidence" value="ECO:0007669"/>
    <property type="project" value="InterPro"/>
</dbReference>
<feature type="domain" description="Cupin type-1" evidence="5">
    <location>
        <begin position="228"/>
        <end position="369"/>
    </location>
</feature>
<feature type="region of interest" description="Disordered" evidence="4">
    <location>
        <begin position="1"/>
        <end position="47"/>
    </location>
</feature>
<dbReference type="CDD" id="cd20304">
    <property type="entry name" value="cupin_OxDC_N"/>
    <property type="match status" value="1"/>
</dbReference>
<dbReference type="NCBIfam" id="TIGR03404">
    <property type="entry name" value="bicupin_oxalic"/>
    <property type="match status" value="1"/>
</dbReference>
<dbReference type="Pfam" id="PF00190">
    <property type="entry name" value="Cupin_1"/>
    <property type="match status" value="2"/>
</dbReference>
<evidence type="ECO:0000313" key="7">
    <source>
        <dbReference type="Proteomes" id="UP000464658"/>
    </source>
</evidence>
<dbReference type="Proteomes" id="UP000464658">
    <property type="component" value="Chromosome"/>
</dbReference>
<sequence length="388" mass="44225">MKSKMEYHSRFEEKKGATVKIPRNLERDRQNPDMLTPPETDHGTVSNLKYSFSDTHNRLEKGGYAREVTVRELPISKSLASVNMRLKPGAIRELHWHKEAEWAYMIYGEARITSVDAEGRNFTEDVTEGDLWYFPSGLPHSIQALEPGAEFLLVFDDGSFSENSTFQVTDWLAHTPEEVVLKNFGMTKEQFDKLPEKEKYIFQKGIPGSLECDKVKTEQGEVPNSFKYELLKQEPITSSGGQVWIADSTNFKASKTIASALVKVDPGAIRELHWHPNTDEWQYFISGKARMTVFASDGHARTFNYQAGDVGYVPFAMGHYVENTGDEPLYFLEIFKSDHYADISLNQWLAVTPKQLVLDHLDQGEDFLKLLDTEKHPVIAAPKKRINI</sequence>
<organism evidence="6 7">
    <name type="scientific">Bacillus safensis</name>
    <dbReference type="NCBI Taxonomy" id="561879"/>
    <lineage>
        <taxon>Bacteria</taxon>
        <taxon>Bacillati</taxon>
        <taxon>Bacillota</taxon>
        <taxon>Bacilli</taxon>
        <taxon>Bacillales</taxon>
        <taxon>Bacillaceae</taxon>
        <taxon>Bacillus</taxon>
    </lineage>
</organism>
<dbReference type="InterPro" id="IPR051610">
    <property type="entry name" value="GPI/OXD"/>
</dbReference>
<feature type="binding site" evidence="3">
    <location>
        <position position="95"/>
    </location>
    <ligand>
        <name>Mn(2+)</name>
        <dbReference type="ChEBI" id="CHEBI:29035"/>
        <label>1</label>
    </ligand>
</feature>
<dbReference type="EMBL" id="AP021906">
    <property type="protein sequence ID" value="BBP87973.1"/>
    <property type="molecule type" value="Genomic_DNA"/>
</dbReference>
<evidence type="ECO:0000313" key="6">
    <source>
        <dbReference type="EMBL" id="BBP87973.1"/>
    </source>
</evidence>
<gene>
    <name evidence="6" type="primary">oxdC</name>
    <name evidence="6" type="ORF">BsIDN1_15910</name>
</gene>
<dbReference type="CDD" id="cd20305">
    <property type="entry name" value="cupin_OxDC_C"/>
    <property type="match status" value="1"/>
</dbReference>
<protein>
    <submittedName>
        <fullName evidence="6">Oxalate decarboxylase OxdC</fullName>
    </submittedName>
</protein>
<dbReference type="InterPro" id="IPR006045">
    <property type="entry name" value="Cupin_1"/>
</dbReference>
<name>A0A5S9M496_BACIA</name>
<proteinExistence type="predicted"/>
<dbReference type="PANTHER" id="PTHR35848:SF9">
    <property type="entry name" value="SLL1358 PROTEIN"/>
    <property type="match status" value="1"/>
</dbReference>
<feature type="domain" description="Cupin type-1" evidence="5">
    <location>
        <begin position="50"/>
        <end position="192"/>
    </location>
</feature>
<feature type="binding site" evidence="3">
    <location>
        <position position="275"/>
    </location>
    <ligand>
        <name>Mn(2+)</name>
        <dbReference type="ChEBI" id="CHEBI:29035"/>
        <label>2</label>
    </ligand>
</feature>
<feature type="binding site" evidence="3">
    <location>
        <position position="97"/>
    </location>
    <ligand>
        <name>Mn(2+)</name>
        <dbReference type="ChEBI" id="CHEBI:29035"/>
        <label>1</label>
    </ligand>
</feature>
<dbReference type="InterPro" id="IPR014710">
    <property type="entry name" value="RmlC-like_jellyroll"/>
</dbReference>
<accession>A0A5S9M496</accession>
<evidence type="ECO:0000256" key="4">
    <source>
        <dbReference type="SAM" id="MobiDB-lite"/>
    </source>
</evidence>
<dbReference type="InterPro" id="IPR017774">
    <property type="entry name" value="Bicupin_oxalate_deCO2ase/Oxase"/>
</dbReference>
<feature type="active site" description="Proton donor" evidence="2">
    <location>
        <position position="333"/>
    </location>
</feature>
<reference evidence="6 7" key="1">
    <citation type="submission" date="2019-12" db="EMBL/GenBank/DDBJ databases">
        <title>Full genome sequence of a Bacillus safensis strain isolated from commercially available natto in Indonesia.</title>
        <authorList>
            <person name="Yoshida M."/>
            <person name="Uomi M."/>
            <person name="Waturangi D."/>
            <person name="Ekaputri J.J."/>
            <person name="Setiamarga D.H.E."/>
        </authorList>
    </citation>
    <scope>NUCLEOTIDE SEQUENCE [LARGE SCALE GENOMIC DNA]</scope>
    <source>
        <strain evidence="6 7">IDN1</strain>
    </source>
</reference>
<keyword evidence="1 3" id="KW-0479">Metal-binding</keyword>
<dbReference type="AlphaFoldDB" id="A0A5S9M496"/>
<dbReference type="PANTHER" id="PTHR35848">
    <property type="entry name" value="OXALATE-BINDING PROTEIN"/>
    <property type="match status" value="1"/>
</dbReference>
<dbReference type="Gene3D" id="2.60.120.10">
    <property type="entry name" value="Jelly Rolls"/>
    <property type="match status" value="2"/>
</dbReference>
<feature type="compositionally biased region" description="Basic and acidic residues" evidence="4">
    <location>
        <begin position="1"/>
        <end position="16"/>
    </location>
</feature>
<evidence type="ECO:0000256" key="3">
    <source>
        <dbReference type="PIRSR" id="PIRSR617774-2"/>
    </source>
</evidence>
<feature type="binding site" evidence="3">
    <location>
        <position position="273"/>
    </location>
    <ligand>
        <name>Mn(2+)</name>
        <dbReference type="ChEBI" id="CHEBI:29035"/>
        <label>2</label>
    </ligand>
</feature>
<feature type="binding site" evidence="3">
    <location>
        <position position="280"/>
    </location>
    <ligand>
        <name>Mn(2+)</name>
        <dbReference type="ChEBI" id="CHEBI:29035"/>
        <label>2</label>
    </ligand>
</feature>
<feature type="binding site" evidence="3">
    <location>
        <position position="319"/>
    </location>
    <ligand>
        <name>Mn(2+)</name>
        <dbReference type="ChEBI" id="CHEBI:29035"/>
        <label>2</label>
    </ligand>
</feature>
<dbReference type="SMART" id="SM00835">
    <property type="entry name" value="Cupin_1"/>
    <property type="match status" value="2"/>
</dbReference>
<dbReference type="GO" id="GO:0046872">
    <property type="term" value="F:metal ion binding"/>
    <property type="evidence" value="ECO:0007669"/>
    <property type="project" value="UniProtKB-KW"/>
</dbReference>
<dbReference type="InterPro" id="IPR011051">
    <property type="entry name" value="RmlC_Cupin_sf"/>
</dbReference>
<dbReference type="SUPFAM" id="SSF51182">
    <property type="entry name" value="RmlC-like cupins"/>
    <property type="match status" value="1"/>
</dbReference>
<feature type="binding site" evidence="3">
    <location>
        <position position="140"/>
    </location>
    <ligand>
        <name>Mn(2+)</name>
        <dbReference type="ChEBI" id="CHEBI:29035"/>
        <label>1</label>
    </ligand>
</feature>
<keyword evidence="3" id="KW-0464">Manganese</keyword>
<feature type="binding site" evidence="3">
    <location>
        <position position="101"/>
    </location>
    <ligand>
        <name>Mn(2+)</name>
        <dbReference type="ChEBI" id="CHEBI:29035"/>
        <label>1</label>
    </ligand>
</feature>
<evidence type="ECO:0000256" key="1">
    <source>
        <dbReference type="ARBA" id="ARBA00022723"/>
    </source>
</evidence>
<comment type="cofactor">
    <cofactor evidence="3">
        <name>Mn(2+)</name>
        <dbReference type="ChEBI" id="CHEBI:29035"/>
    </cofactor>
    <text evidence="3">Binds 2 manganese ions per subunit.</text>
</comment>
<evidence type="ECO:0000259" key="5">
    <source>
        <dbReference type="SMART" id="SM00835"/>
    </source>
</evidence>
<evidence type="ECO:0000256" key="2">
    <source>
        <dbReference type="PIRSR" id="PIRSR617774-1"/>
    </source>
</evidence>